<comment type="caution">
    <text evidence="1">The sequence shown here is derived from an EMBL/GenBank/DDBJ whole genome shotgun (WGS) entry which is preliminary data.</text>
</comment>
<dbReference type="Proteomes" id="UP001642409">
    <property type="component" value="Unassembled WGS sequence"/>
</dbReference>
<evidence type="ECO:0000313" key="3">
    <source>
        <dbReference type="Proteomes" id="UP001642409"/>
    </source>
</evidence>
<evidence type="ECO:0000313" key="2">
    <source>
        <dbReference type="EMBL" id="CAL6095086.1"/>
    </source>
</evidence>
<sequence>MYEDNVEQAEQLYQFALKHNLNYQHFCNEETSFQHHFAFCNENAKQFFNNEALQAQMDWTFYKVNQRQMVCVQILSSNSFSKLGVVVAFYIVVKNEKATQGECDQNNKLSIAYFASQLEFGRLVTILTDSGVVYINNKVKECLNENLRKLNKQEFEGKTGRCGYHSWTHLKPASIPLKYQVRAGHLIFIQF</sequence>
<proteinExistence type="predicted"/>
<dbReference type="AlphaFoldDB" id="A0AA86REL6"/>
<keyword evidence="3" id="KW-1185">Reference proteome</keyword>
<reference evidence="2 3" key="2">
    <citation type="submission" date="2024-07" db="EMBL/GenBank/DDBJ databases">
        <authorList>
            <person name="Akdeniz Z."/>
        </authorList>
    </citation>
    <scope>NUCLEOTIDE SEQUENCE [LARGE SCALE GENOMIC DNA]</scope>
</reference>
<dbReference type="EMBL" id="CATOUU010001093">
    <property type="protein sequence ID" value="CAI9971567.1"/>
    <property type="molecule type" value="Genomic_DNA"/>
</dbReference>
<evidence type="ECO:0000313" key="1">
    <source>
        <dbReference type="EMBL" id="CAI9971567.1"/>
    </source>
</evidence>
<reference evidence="1" key="1">
    <citation type="submission" date="2023-06" db="EMBL/GenBank/DDBJ databases">
        <authorList>
            <person name="Kurt Z."/>
        </authorList>
    </citation>
    <scope>NUCLEOTIDE SEQUENCE</scope>
</reference>
<dbReference type="EMBL" id="CAXDID020000472">
    <property type="protein sequence ID" value="CAL6095086.1"/>
    <property type="molecule type" value="Genomic_DNA"/>
</dbReference>
<gene>
    <name evidence="1" type="ORF">HINF_LOCUS59212</name>
    <name evidence="2" type="ORF">HINF_LOCUS67781</name>
</gene>
<accession>A0AA86REL6</accession>
<protein>
    <submittedName>
        <fullName evidence="2">Hypothetical_protein</fullName>
    </submittedName>
</protein>
<organism evidence="1">
    <name type="scientific">Hexamita inflata</name>
    <dbReference type="NCBI Taxonomy" id="28002"/>
    <lineage>
        <taxon>Eukaryota</taxon>
        <taxon>Metamonada</taxon>
        <taxon>Diplomonadida</taxon>
        <taxon>Hexamitidae</taxon>
        <taxon>Hexamitinae</taxon>
        <taxon>Hexamita</taxon>
    </lineage>
</organism>
<name>A0AA86REL6_9EUKA</name>